<proteinExistence type="predicted"/>
<dbReference type="GO" id="GO:0003677">
    <property type="term" value="F:DNA binding"/>
    <property type="evidence" value="ECO:0007669"/>
    <property type="project" value="UniProtKB-UniRule"/>
</dbReference>
<organism evidence="5 6">
    <name type="scientific">Agromyces agglutinans</name>
    <dbReference type="NCBI Taxonomy" id="2662258"/>
    <lineage>
        <taxon>Bacteria</taxon>
        <taxon>Bacillati</taxon>
        <taxon>Actinomycetota</taxon>
        <taxon>Actinomycetes</taxon>
        <taxon>Micrococcales</taxon>
        <taxon>Microbacteriaceae</taxon>
        <taxon>Agromyces</taxon>
    </lineage>
</organism>
<keyword evidence="6" id="KW-1185">Reference proteome</keyword>
<evidence type="ECO:0000256" key="3">
    <source>
        <dbReference type="SAM" id="MobiDB-lite"/>
    </source>
</evidence>
<evidence type="ECO:0000259" key="4">
    <source>
        <dbReference type="PROSITE" id="PS50977"/>
    </source>
</evidence>
<evidence type="ECO:0000256" key="2">
    <source>
        <dbReference type="PROSITE-ProRule" id="PRU00335"/>
    </source>
</evidence>
<dbReference type="EMBL" id="WJIF01000011">
    <property type="protein sequence ID" value="MRG61253.1"/>
    <property type="molecule type" value="Genomic_DNA"/>
</dbReference>
<dbReference type="SUPFAM" id="SSF46689">
    <property type="entry name" value="Homeodomain-like"/>
    <property type="match status" value="1"/>
</dbReference>
<dbReference type="Pfam" id="PF17940">
    <property type="entry name" value="TetR_C_31"/>
    <property type="match status" value="1"/>
</dbReference>
<evidence type="ECO:0000313" key="6">
    <source>
        <dbReference type="Proteomes" id="UP000431080"/>
    </source>
</evidence>
<dbReference type="Proteomes" id="UP000431080">
    <property type="component" value="Unassembled WGS sequence"/>
</dbReference>
<keyword evidence="1 2" id="KW-0238">DNA-binding</keyword>
<dbReference type="InterPro" id="IPR009057">
    <property type="entry name" value="Homeodomain-like_sf"/>
</dbReference>
<reference evidence="5 6" key="1">
    <citation type="submission" date="2019-10" db="EMBL/GenBank/DDBJ databases">
        <authorList>
            <person name="Nie G."/>
            <person name="Ming H."/>
            <person name="Yi B."/>
        </authorList>
    </citation>
    <scope>NUCLEOTIDE SEQUENCE [LARGE SCALE GENOMIC DNA]</scope>
    <source>
        <strain evidence="5 6">CFH 90414</strain>
    </source>
</reference>
<feature type="compositionally biased region" description="Basic and acidic residues" evidence="3">
    <location>
        <begin position="1"/>
        <end position="10"/>
    </location>
</feature>
<feature type="DNA-binding region" description="H-T-H motif" evidence="2">
    <location>
        <begin position="39"/>
        <end position="58"/>
    </location>
</feature>
<name>A0A6I2FH43_9MICO</name>
<dbReference type="Gene3D" id="1.10.357.10">
    <property type="entry name" value="Tetracycline Repressor, domain 2"/>
    <property type="match status" value="1"/>
</dbReference>
<dbReference type="InterPro" id="IPR041583">
    <property type="entry name" value="TetR_C_31"/>
</dbReference>
<dbReference type="AlphaFoldDB" id="A0A6I2FH43"/>
<evidence type="ECO:0000313" key="5">
    <source>
        <dbReference type="EMBL" id="MRG61253.1"/>
    </source>
</evidence>
<dbReference type="RefSeq" id="WP_153685687.1">
    <property type="nucleotide sequence ID" value="NZ_WJIF01000011.1"/>
</dbReference>
<evidence type="ECO:0000256" key="1">
    <source>
        <dbReference type="ARBA" id="ARBA00023125"/>
    </source>
</evidence>
<sequence>MSERQARPDRGAPAPAQRPTRIADAALELVAEHGLKGLTHRAVDQRAGLPAGSTSNLHRTRAALVDAVVARLEQRDLALWEADRGTPVPADAEQLADRLARYLGVFAGPQAELTRARFAVSLGEPDAVRQGHARFMGVARAMLEAAGIPEPAMRARWLADYCDGMLLHQVTARRDEPLDLEPHRVAIRRLLD</sequence>
<gene>
    <name evidence="5" type="ORF">GE115_15465</name>
</gene>
<feature type="region of interest" description="Disordered" evidence="3">
    <location>
        <begin position="1"/>
        <end position="20"/>
    </location>
</feature>
<dbReference type="InterPro" id="IPR001647">
    <property type="entry name" value="HTH_TetR"/>
</dbReference>
<protein>
    <submittedName>
        <fullName evidence="5">TetR family transcriptional regulator</fullName>
    </submittedName>
</protein>
<comment type="caution">
    <text evidence="5">The sequence shown here is derived from an EMBL/GenBank/DDBJ whole genome shotgun (WGS) entry which is preliminary data.</text>
</comment>
<feature type="domain" description="HTH tetR-type" evidence="4">
    <location>
        <begin position="16"/>
        <end position="76"/>
    </location>
</feature>
<dbReference type="PROSITE" id="PS50977">
    <property type="entry name" value="HTH_TETR_2"/>
    <property type="match status" value="1"/>
</dbReference>
<accession>A0A6I2FH43</accession>